<proteinExistence type="predicted"/>
<name>A0A1M5SPM7_9FLAO</name>
<sequence>MNLECKLLFFFLLSTVYISGQELNGSYSSKLEKNYLAEGFHMKHNIEFKNDGKFVWTIISDVNIVETGSYKLKEDELVFVYDIDQYDFDIKEAYKMSDSSKSYEEFYKTYTGYKLGEKRKEEFHLIKMNDKKLIIKHFERGRRLKFFKKQ</sequence>
<organism evidence="1 2">
    <name type="scientific">Winogradskyella jejuensis</name>
    <dbReference type="NCBI Taxonomy" id="1089305"/>
    <lineage>
        <taxon>Bacteria</taxon>
        <taxon>Pseudomonadati</taxon>
        <taxon>Bacteroidota</taxon>
        <taxon>Flavobacteriia</taxon>
        <taxon>Flavobacteriales</taxon>
        <taxon>Flavobacteriaceae</taxon>
        <taxon>Winogradskyella</taxon>
    </lineage>
</organism>
<reference evidence="2" key="1">
    <citation type="submission" date="2016-11" db="EMBL/GenBank/DDBJ databases">
        <authorList>
            <person name="Varghese N."/>
            <person name="Submissions S."/>
        </authorList>
    </citation>
    <scope>NUCLEOTIDE SEQUENCE [LARGE SCALE GENOMIC DNA]</scope>
    <source>
        <strain evidence="2">DSM 25330</strain>
    </source>
</reference>
<evidence type="ECO:0000313" key="2">
    <source>
        <dbReference type="Proteomes" id="UP000184522"/>
    </source>
</evidence>
<dbReference type="STRING" id="1089305.SAMN05444148_1915"/>
<dbReference type="AlphaFoldDB" id="A0A1M5SPM7"/>
<dbReference type="RefSeq" id="WP_073085860.1">
    <property type="nucleotide sequence ID" value="NZ_FQWS01000002.1"/>
</dbReference>
<dbReference type="EMBL" id="FQWS01000002">
    <property type="protein sequence ID" value="SHH39913.1"/>
    <property type="molecule type" value="Genomic_DNA"/>
</dbReference>
<evidence type="ECO:0000313" key="1">
    <source>
        <dbReference type="EMBL" id="SHH39913.1"/>
    </source>
</evidence>
<dbReference type="Proteomes" id="UP000184522">
    <property type="component" value="Unassembled WGS sequence"/>
</dbReference>
<accession>A0A1M5SPM7</accession>
<gene>
    <name evidence="1" type="ORF">SAMN05444148_1915</name>
</gene>
<keyword evidence="2" id="KW-1185">Reference proteome</keyword>
<evidence type="ECO:0008006" key="3">
    <source>
        <dbReference type="Google" id="ProtNLM"/>
    </source>
</evidence>
<protein>
    <recommendedName>
        <fullName evidence="3">Lipocalin-like domain-containing protein</fullName>
    </recommendedName>
</protein>